<evidence type="ECO:0000313" key="1">
    <source>
        <dbReference type="EMBL" id="RBQ08975.1"/>
    </source>
</evidence>
<dbReference type="EMBL" id="QNQU01000005">
    <property type="protein sequence ID" value="RBQ08975.1"/>
    <property type="molecule type" value="Genomic_DNA"/>
</dbReference>
<protein>
    <recommendedName>
        <fullName evidence="3">DUF3945 domain-containing protein</fullName>
    </recommendedName>
</protein>
<sequence length="264" mass="29914">MNENNLEYLQNNLKYLGFGESLYPQLKEAIEKGLPDIRLQFEVNMPAPNAKDKPELADAMRYELDFSKSKETDMYFFNKYSASLQKPGQSSTIDQSFYINKGKGVTAKESYNLLSGRSVNKDVVLKSGEKANMWLKLDLSEHDPEKGYTVKNYGENYGFSLASTIDKFILPEIEKPGFREQMIKSLERGNLHEVNFSKDGKEMKGFVSVNPQFKTLDFYDHNLASVYSKAVDLKEVAAKALAPVENKEAVVEEATVEKKTGRGR</sequence>
<accession>A0A366L515</accession>
<evidence type="ECO:0008006" key="3">
    <source>
        <dbReference type="Google" id="ProtNLM"/>
    </source>
</evidence>
<organism evidence="1 2">
    <name type="scientific">Pedobacter miscanthi</name>
    <dbReference type="NCBI Taxonomy" id="2259170"/>
    <lineage>
        <taxon>Bacteria</taxon>
        <taxon>Pseudomonadati</taxon>
        <taxon>Bacteroidota</taxon>
        <taxon>Sphingobacteriia</taxon>
        <taxon>Sphingobacteriales</taxon>
        <taxon>Sphingobacteriaceae</taxon>
        <taxon>Pedobacter</taxon>
    </lineage>
</organism>
<evidence type="ECO:0000313" key="2">
    <source>
        <dbReference type="Proteomes" id="UP000252081"/>
    </source>
</evidence>
<dbReference type="OrthoDB" id="6372253at2"/>
<dbReference type="Proteomes" id="UP000252081">
    <property type="component" value="Unassembled WGS sequence"/>
</dbReference>
<dbReference type="AlphaFoldDB" id="A0A366L515"/>
<proteinExistence type="predicted"/>
<dbReference type="RefSeq" id="WP_113948150.1">
    <property type="nucleotide sequence ID" value="NZ_QNQU01000005.1"/>
</dbReference>
<reference evidence="1 2" key="1">
    <citation type="submission" date="2018-07" db="EMBL/GenBank/DDBJ databases">
        <title>A draft genome of a endophytic bacteria, a new species of Pedobacter.</title>
        <authorList>
            <person name="Zhang Z.D."/>
            <person name="Chen Z.J."/>
        </authorList>
    </citation>
    <scope>NUCLEOTIDE SEQUENCE [LARGE SCALE GENOMIC DNA]</scope>
    <source>
        <strain evidence="1 2">RS10</strain>
    </source>
</reference>
<comment type="caution">
    <text evidence="1">The sequence shown here is derived from an EMBL/GenBank/DDBJ whole genome shotgun (WGS) entry which is preliminary data.</text>
</comment>
<keyword evidence="2" id="KW-1185">Reference proteome</keyword>
<gene>
    <name evidence="1" type="ORF">DRW42_07135</name>
</gene>
<name>A0A366L515_9SPHI</name>